<evidence type="ECO:0000256" key="1">
    <source>
        <dbReference type="SAM" id="MobiDB-lite"/>
    </source>
</evidence>
<feature type="region of interest" description="Disordered" evidence="1">
    <location>
        <begin position="1"/>
        <end position="37"/>
    </location>
</feature>
<keyword evidence="3" id="KW-1185">Reference proteome</keyword>
<dbReference type="AlphaFoldDB" id="A0A6A4WY29"/>
<feature type="compositionally biased region" description="Basic and acidic residues" evidence="1">
    <location>
        <begin position="17"/>
        <end position="27"/>
    </location>
</feature>
<sequence length="204" mass="22003">MCGSLVAATVRTQRTTSRREYRPHDGRPASGRGPLRRPCRRVGWSGVVVSARPTTRTRTRTLHHLRRSDRHQSWCRRLPERTTRTTLAAGVTLGLTRRVVGEYTRSAVGTVRARRVGVGPGAATADPTSLYPCHQAVNLALRSCSLALTAGCSAPSLWPRRPRRECADVTAAGSTPRGASGHPQRTPPDGSPSRALPTPSSSTT</sequence>
<comment type="caution">
    <text evidence="2">The sequence shown here is derived from an EMBL/GenBank/DDBJ whole genome shotgun (WGS) entry which is preliminary data.</text>
</comment>
<gene>
    <name evidence="2" type="ORF">FJT64_017235</name>
</gene>
<organism evidence="2 3">
    <name type="scientific">Amphibalanus amphitrite</name>
    <name type="common">Striped barnacle</name>
    <name type="synonym">Balanus amphitrite</name>
    <dbReference type="NCBI Taxonomy" id="1232801"/>
    <lineage>
        <taxon>Eukaryota</taxon>
        <taxon>Metazoa</taxon>
        <taxon>Ecdysozoa</taxon>
        <taxon>Arthropoda</taxon>
        <taxon>Crustacea</taxon>
        <taxon>Multicrustacea</taxon>
        <taxon>Cirripedia</taxon>
        <taxon>Thoracica</taxon>
        <taxon>Thoracicalcarea</taxon>
        <taxon>Balanomorpha</taxon>
        <taxon>Balanoidea</taxon>
        <taxon>Balanidae</taxon>
        <taxon>Amphibalaninae</taxon>
        <taxon>Amphibalanus</taxon>
    </lineage>
</organism>
<evidence type="ECO:0000313" key="2">
    <source>
        <dbReference type="EMBL" id="KAF0311987.1"/>
    </source>
</evidence>
<name>A0A6A4WY29_AMPAM</name>
<accession>A0A6A4WY29</accession>
<proteinExistence type="predicted"/>
<dbReference type="EMBL" id="VIIS01000201">
    <property type="protein sequence ID" value="KAF0311987.1"/>
    <property type="molecule type" value="Genomic_DNA"/>
</dbReference>
<evidence type="ECO:0000313" key="3">
    <source>
        <dbReference type="Proteomes" id="UP000440578"/>
    </source>
</evidence>
<protein>
    <submittedName>
        <fullName evidence="2">Uncharacterized protein</fullName>
    </submittedName>
</protein>
<dbReference type="Proteomes" id="UP000440578">
    <property type="component" value="Unassembled WGS sequence"/>
</dbReference>
<feature type="region of interest" description="Disordered" evidence="1">
    <location>
        <begin position="166"/>
        <end position="204"/>
    </location>
</feature>
<reference evidence="2 3" key="1">
    <citation type="submission" date="2019-07" db="EMBL/GenBank/DDBJ databases">
        <title>Draft genome assembly of a fouling barnacle, Amphibalanus amphitrite (Darwin, 1854): The first reference genome for Thecostraca.</title>
        <authorList>
            <person name="Kim W."/>
        </authorList>
    </citation>
    <scope>NUCLEOTIDE SEQUENCE [LARGE SCALE GENOMIC DNA]</scope>
    <source>
        <strain evidence="2">SNU_AA5</strain>
        <tissue evidence="2">Soma without cirri and trophi</tissue>
    </source>
</reference>